<evidence type="ECO:0000256" key="6">
    <source>
        <dbReference type="SAM" id="Phobius"/>
    </source>
</evidence>
<evidence type="ECO:0000256" key="1">
    <source>
        <dbReference type="ARBA" id="ARBA00004651"/>
    </source>
</evidence>
<organism evidence="8">
    <name type="scientific">metagenome</name>
    <dbReference type="NCBI Taxonomy" id="256318"/>
    <lineage>
        <taxon>unclassified sequences</taxon>
        <taxon>metagenomes</taxon>
    </lineage>
</organism>
<evidence type="ECO:0000256" key="3">
    <source>
        <dbReference type="ARBA" id="ARBA00022692"/>
    </source>
</evidence>
<evidence type="ECO:0000256" key="2">
    <source>
        <dbReference type="ARBA" id="ARBA00022475"/>
    </source>
</evidence>
<evidence type="ECO:0000313" key="8">
    <source>
        <dbReference type="EMBL" id="CUR60784.1"/>
    </source>
</evidence>
<dbReference type="InterPro" id="IPR013525">
    <property type="entry name" value="ABC2_TM"/>
</dbReference>
<keyword evidence="4 6" id="KW-1133">Transmembrane helix</keyword>
<keyword evidence="3 6" id="KW-0812">Transmembrane</keyword>
<dbReference type="EMBL" id="CZKB01000016">
    <property type="protein sequence ID" value="CUR60784.1"/>
    <property type="molecule type" value="Genomic_DNA"/>
</dbReference>
<dbReference type="GO" id="GO:0005886">
    <property type="term" value="C:plasma membrane"/>
    <property type="evidence" value="ECO:0007669"/>
    <property type="project" value="UniProtKB-SubCell"/>
</dbReference>
<dbReference type="Pfam" id="PF12698">
    <property type="entry name" value="ABC2_membrane_3"/>
    <property type="match status" value="1"/>
</dbReference>
<dbReference type="PANTHER" id="PTHR30294">
    <property type="entry name" value="MEMBRANE COMPONENT OF ABC TRANSPORTER YHHJ-RELATED"/>
    <property type="match status" value="1"/>
</dbReference>
<reference evidence="8" key="1">
    <citation type="submission" date="2015-08" db="EMBL/GenBank/DDBJ databases">
        <authorList>
            <person name="Babu N.S."/>
            <person name="Beckwith C.J."/>
            <person name="Beseler K.G."/>
            <person name="Brison A."/>
            <person name="Carone J.V."/>
            <person name="Caskin T.P."/>
            <person name="Diamond M."/>
            <person name="Durham M.E."/>
            <person name="Foxe J.M."/>
            <person name="Go M."/>
            <person name="Henderson B.A."/>
            <person name="Jones I.B."/>
            <person name="McGettigan J.A."/>
            <person name="Micheletti S.J."/>
            <person name="Nasrallah M.E."/>
            <person name="Ortiz D."/>
            <person name="Piller C.R."/>
            <person name="Privatt S.R."/>
            <person name="Schneider S.L."/>
            <person name="Sharp S."/>
            <person name="Smith T.C."/>
            <person name="Stanton J.D."/>
            <person name="Ullery H.E."/>
            <person name="Wilson R.J."/>
            <person name="Serrano M.G."/>
            <person name="Buck G."/>
            <person name="Lee V."/>
            <person name="Wang Y."/>
            <person name="Carvalho R."/>
            <person name="Voegtly L."/>
            <person name="Shi R."/>
            <person name="Duckworth R."/>
            <person name="Johnson A."/>
            <person name="Loviza R."/>
            <person name="Walstead R."/>
            <person name="Shah Z."/>
            <person name="Kiflezghi M."/>
            <person name="Wade K."/>
            <person name="Ball S.L."/>
            <person name="Bradley K.W."/>
            <person name="Asai D.J."/>
            <person name="Bowman C.A."/>
            <person name="Russell D.A."/>
            <person name="Pope W.H."/>
            <person name="Jacobs-Sera D."/>
            <person name="Hendrix R.W."/>
            <person name="Hatfull G.F."/>
        </authorList>
    </citation>
    <scope>NUCLEOTIDE SEQUENCE</scope>
</reference>
<name>A0A2P2CFM2_9ZZZZ</name>
<feature type="transmembrane region" description="Helical" evidence="6">
    <location>
        <begin position="302"/>
        <end position="321"/>
    </location>
</feature>
<evidence type="ECO:0000256" key="5">
    <source>
        <dbReference type="ARBA" id="ARBA00023136"/>
    </source>
</evidence>
<proteinExistence type="predicted"/>
<dbReference type="PANTHER" id="PTHR30294:SF29">
    <property type="entry name" value="MULTIDRUG ABC TRANSPORTER PERMEASE YBHS-RELATED"/>
    <property type="match status" value="1"/>
</dbReference>
<protein>
    <submittedName>
        <fullName evidence="8">LigA</fullName>
    </submittedName>
</protein>
<keyword evidence="2" id="KW-1003">Cell membrane</keyword>
<dbReference type="AlphaFoldDB" id="A0A2P2CFM2"/>
<dbReference type="GO" id="GO:0140359">
    <property type="term" value="F:ABC-type transporter activity"/>
    <property type="evidence" value="ECO:0007669"/>
    <property type="project" value="InterPro"/>
</dbReference>
<feature type="transmembrane region" description="Helical" evidence="6">
    <location>
        <begin position="181"/>
        <end position="202"/>
    </location>
</feature>
<feature type="transmembrane region" description="Helical" evidence="6">
    <location>
        <begin position="31"/>
        <end position="52"/>
    </location>
</feature>
<sequence length="397" mass="42174">MSTDDTRTENREPAWLLVTRREIVSRITDKSFLIGTVLMVAMLVGFIGFSAWQDERTEQVTLGATPDAVAMATAIADNAAEVDDGVDVTLVELDDEAAAKAALTEDEVDAWLHPVGGGWELTTESSEQDSLTDVARIVVRQQVLADNAAGVGSTVEALEAGSTVSTAFLRGDAEKAGVAEAVGFVFVFLFYLAALIFGMQLASSVIEEKQSRIVEIIAAAIPLRHLLAGKVLGNTALAVIQLMVYLAVGLVGLSFTSYKSYVPALTGPTAWFIGFFLAGFIALACLWAVAGSLASRTEDLQATSTPLTMLMLVMFFGGLSLDGRGQVIASFIPPVSAVVMPKRILAGGVGWWEPLVALGLLALFAAVTVWVGERLYRRALLQTGGRVSLRQAWSAAE</sequence>
<feature type="transmembrane region" description="Helical" evidence="6">
    <location>
        <begin position="231"/>
        <end position="258"/>
    </location>
</feature>
<accession>A0A2P2CFM2</accession>
<gene>
    <name evidence="8" type="ORF">NOCA1230036</name>
</gene>
<feature type="transmembrane region" description="Helical" evidence="6">
    <location>
        <begin position="351"/>
        <end position="372"/>
    </location>
</feature>
<evidence type="ECO:0000259" key="7">
    <source>
        <dbReference type="Pfam" id="PF12698"/>
    </source>
</evidence>
<evidence type="ECO:0000256" key="4">
    <source>
        <dbReference type="ARBA" id="ARBA00022989"/>
    </source>
</evidence>
<dbReference type="InterPro" id="IPR051449">
    <property type="entry name" value="ABC-2_transporter_component"/>
</dbReference>
<feature type="transmembrane region" description="Helical" evidence="6">
    <location>
        <begin position="270"/>
        <end position="290"/>
    </location>
</feature>
<feature type="domain" description="ABC-2 type transporter transmembrane" evidence="7">
    <location>
        <begin position="30"/>
        <end position="371"/>
    </location>
</feature>
<comment type="subcellular location">
    <subcellularLocation>
        <location evidence="1">Cell membrane</location>
        <topology evidence="1">Multi-pass membrane protein</topology>
    </subcellularLocation>
</comment>
<keyword evidence="5 6" id="KW-0472">Membrane</keyword>